<proteinExistence type="predicted"/>
<dbReference type="EMBL" id="KB468053">
    <property type="protein sequence ID" value="PCH40067.1"/>
    <property type="molecule type" value="Genomic_DNA"/>
</dbReference>
<dbReference type="Proteomes" id="UP000218811">
    <property type="component" value="Unassembled WGS sequence"/>
</dbReference>
<name>A0A2H3JV85_WOLCO</name>
<keyword evidence="2" id="KW-1185">Reference proteome</keyword>
<evidence type="ECO:0000313" key="1">
    <source>
        <dbReference type="EMBL" id="PCH40067.1"/>
    </source>
</evidence>
<organism evidence="1 2">
    <name type="scientific">Wolfiporia cocos (strain MD-104)</name>
    <name type="common">Brown rot fungus</name>
    <dbReference type="NCBI Taxonomy" id="742152"/>
    <lineage>
        <taxon>Eukaryota</taxon>
        <taxon>Fungi</taxon>
        <taxon>Dikarya</taxon>
        <taxon>Basidiomycota</taxon>
        <taxon>Agaricomycotina</taxon>
        <taxon>Agaricomycetes</taxon>
        <taxon>Polyporales</taxon>
        <taxon>Phaeolaceae</taxon>
        <taxon>Wolfiporia</taxon>
    </lineage>
</organism>
<sequence length="270" mass="30481">MSATMAGGPSSPLLRSCVVEGTRPQPSHTSTLMATRDNRSALSLFRDYISPDLDNFVLQVALRHGDCVDVDEDVGPGLVDALCHALSSNHELYEPFMKIFKSPELSSYMEEAIPADVKDEIVAHYRQLGLVNGGPDPYRDAVAHYHGCHELHEETEDMVCSSPEIYDDTNASDVIGSQSDAYSEEVTMSDDDRVNAETKQPAFVEHRFLTDNAEECLDWDQEMADGRSEIMRIRRVASDSELWRWQCKCRIRVSNRFRKDLRCVLCNRSN</sequence>
<dbReference type="AlphaFoldDB" id="A0A2H3JV85"/>
<protein>
    <submittedName>
        <fullName evidence="1">Uncharacterized protein</fullName>
    </submittedName>
</protein>
<evidence type="ECO:0000313" key="2">
    <source>
        <dbReference type="Proteomes" id="UP000218811"/>
    </source>
</evidence>
<accession>A0A2H3JV85</accession>
<gene>
    <name evidence="1" type="ORF">WOLCODRAFT_136635</name>
</gene>
<reference evidence="1 2" key="1">
    <citation type="journal article" date="2012" name="Science">
        <title>The Paleozoic origin of enzymatic lignin decomposition reconstructed from 31 fungal genomes.</title>
        <authorList>
            <person name="Floudas D."/>
            <person name="Binder M."/>
            <person name="Riley R."/>
            <person name="Barry K."/>
            <person name="Blanchette R.A."/>
            <person name="Henrissat B."/>
            <person name="Martinez A.T."/>
            <person name="Otillar R."/>
            <person name="Spatafora J.W."/>
            <person name="Yadav J.S."/>
            <person name="Aerts A."/>
            <person name="Benoit I."/>
            <person name="Boyd A."/>
            <person name="Carlson A."/>
            <person name="Copeland A."/>
            <person name="Coutinho P.M."/>
            <person name="de Vries R.P."/>
            <person name="Ferreira P."/>
            <person name="Findley K."/>
            <person name="Foster B."/>
            <person name="Gaskell J."/>
            <person name="Glotzer D."/>
            <person name="Gorecki P."/>
            <person name="Heitman J."/>
            <person name="Hesse C."/>
            <person name="Hori C."/>
            <person name="Igarashi K."/>
            <person name="Jurgens J.A."/>
            <person name="Kallen N."/>
            <person name="Kersten P."/>
            <person name="Kohler A."/>
            <person name="Kuees U."/>
            <person name="Kumar T.K.A."/>
            <person name="Kuo A."/>
            <person name="LaButti K."/>
            <person name="Larrondo L.F."/>
            <person name="Lindquist E."/>
            <person name="Ling A."/>
            <person name="Lombard V."/>
            <person name="Lucas S."/>
            <person name="Lundell T."/>
            <person name="Martin R."/>
            <person name="McLaughlin D.J."/>
            <person name="Morgenstern I."/>
            <person name="Morin E."/>
            <person name="Murat C."/>
            <person name="Nagy L.G."/>
            <person name="Nolan M."/>
            <person name="Ohm R.A."/>
            <person name="Patyshakuliyeva A."/>
            <person name="Rokas A."/>
            <person name="Ruiz-Duenas F.J."/>
            <person name="Sabat G."/>
            <person name="Salamov A."/>
            <person name="Samejima M."/>
            <person name="Schmutz J."/>
            <person name="Slot J.C."/>
            <person name="St John F."/>
            <person name="Stenlid J."/>
            <person name="Sun H."/>
            <person name="Sun S."/>
            <person name="Syed K."/>
            <person name="Tsang A."/>
            <person name="Wiebenga A."/>
            <person name="Young D."/>
            <person name="Pisabarro A."/>
            <person name="Eastwood D.C."/>
            <person name="Martin F."/>
            <person name="Cullen D."/>
            <person name="Grigoriev I.V."/>
            <person name="Hibbett D.S."/>
        </authorList>
    </citation>
    <scope>NUCLEOTIDE SEQUENCE [LARGE SCALE GENOMIC DNA]</scope>
    <source>
        <strain evidence="1 2">MD-104</strain>
    </source>
</reference>